<dbReference type="EMBL" id="BPUS01000052">
    <property type="protein sequence ID" value="GJH30920.1"/>
    <property type="molecule type" value="Genomic_DNA"/>
</dbReference>
<dbReference type="InterPro" id="IPR055588">
    <property type="entry name" value="DUF7164"/>
</dbReference>
<evidence type="ECO:0000259" key="1">
    <source>
        <dbReference type="Pfam" id="PF23741"/>
    </source>
</evidence>
<dbReference type="AlphaFoldDB" id="A0AA37IQW6"/>
<sequence length="278" mass="31821">MVQEFFWLYKSLIYSKVLNDCEIVAVCHPSVRNRLPVDSKIIAIEKLPFSSLHERWGDYKFINSVGNLADSEVLAVCKKFDVVLKTDCDTFVTQAMKSFQPTGLCFGFGAYAYEDSVRVKLAECSRRWGYPHSGLHNVGASVLGPSEMVCNYLQSHMECCDRLLEEEFKDFRGEWPNWSKQVLSMYAGELALRLTYPQANSVGLLDHFTNAERRIGSDVLHIHAWHTDSYWSKHHFREGKYAETKLEDIDRHTLGGYCHWLAAADVEQVRHAAKMQGA</sequence>
<evidence type="ECO:0000313" key="3">
    <source>
        <dbReference type="Proteomes" id="UP001055111"/>
    </source>
</evidence>
<gene>
    <name evidence="2" type="ORF">CBA19CS42_40410</name>
</gene>
<proteinExistence type="predicted"/>
<protein>
    <recommendedName>
        <fullName evidence="1">DUF7164 domain-containing protein</fullName>
    </recommendedName>
</protein>
<organism evidence="2 3">
    <name type="scientific">Caballeronia novacaledonica</name>
    <dbReference type="NCBI Taxonomy" id="1544861"/>
    <lineage>
        <taxon>Bacteria</taxon>
        <taxon>Pseudomonadati</taxon>
        <taxon>Pseudomonadota</taxon>
        <taxon>Betaproteobacteria</taxon>
        <taxon>Burkholderiales</taxon>
        <taxon>Burkholderiaceae</taxon>
        <taxon>Caballeronia</taxon>
    </lineage>
</organism>
<dbReference type="Pfam" id="PF23741">
    <property type="entry name" value="DUF7164"/>
    <property type="match status" value="1"/>
</dbReference>
<dbReference type="RefSeq" id="WP_238218447.1">
    <property type="nucleotide sequence ID" value="NZ_BPUS01000052.1"/>
</dbReference>
<evidence type="ECO:0000313" key="2">
    <source>
        <dbReference type="EMBL" id="GJH30920.1"/>
    </source>
</evidence>
<reference evidence="2" key="1">
    <citation type="submission" date="2022-09" db="EMBL/GenBank/DDBJ databases">
        <title>Isolation and characterization of 3-chlorobenzoate degrading bacteria from soils in Shizuoka.</title>
        <authorList>
            <person name="Ifat A."/>
            <person name="Ogawa N."/>
            <person name="Kimbara K."/>
            <person name="Moriuchi R."/>
            <person name="Dohra H."/>
            <person name="Shintani M."/>
        </authorList>
    </citation>
    <scope>NUCLEOTIDE SEQUENCE</scope>
    <source>
        <strain evidence="2">19CS4-2</strain>
    </source>
</reference>
<dbReference type="Proteomes" id="UP001055111">
    <property type="component" value="Unassembled WGS sequence"/>
</dbReference>
<comment type="caution">
    <text evidence="2">The sequence shown here is derived from an EMBL/GenBank/DDBJ whole genome shotgun (WGS) entry which is preliminary data.</text>
</comment>
<feature type="domain" description="DUF7164" evidence="1">
    <location>
        <begin position="47"/>
        <end position="252"/>
    </location>
</feature>
<name>A0AA37IQW6_9BURK</name>
<accession>A0AA37IQW6</accession>